<keyword evidence="5 7" id="KW-0472">Membrane</keyword>
<comment type="subcellular location">
    <subcellularLocation>
        <location evidence="1">Cell membrane</location>
        <topology evidence="1">Multi-pass membrane protein</topology>
    </subcellularLocation>
</comment>
<dbReference type="PANTHER" id="PTHR30287">
    <property type="entry name" value="MEMBRANE COMPONENT OF PREDICTED ABC SUPERFAMILY METABOLITE UPTAKE TRANSPORTER"/>
    <property type="match status" value="1"/>
</dbReference>
<evidence type="ECO:0000256" key="1">
    <source>
        <dbReference type="ARBA" id="ARBA00004651"/>
    </source>
</evidence>
<dbReference type="InterPro" id="IPR003838">
    <property type="entry name" value="ABC3_permease_C"/>
</dbReference>
<dbReference type="EMBL" id="CYXX01000028">
    <property type="protein sequence ID" value="CUN26140.1"/>
    <property type="molecule type" value="Genomic_DNA"/>
</dbReference>
<organism evidence="9 10">
    <name type="scientific">Roseburia inulinivorans</name>
    <dbReference type="NCBI Taxonomy" id="360807"/>
    <lineage>
        <taxon>Bacteria</taxon>
        <taxon>Bacillati</taxon>
        <taxon>Bacillota</taxon>
        <taxon>Clostridia</taxon>
        <taxon>Lachnospirales</taxon>
        <taxon>Lachnospiraceae</taxon>
        <taxon>Roseburia</taxon>
    </lineage>
</organism>
<reference evidence="9 10" key="1">
    <citation type="submission" date="2015-09" db="EMBL/GenBank/DDBJ databases">
        <authorList>
            <consortium name="Pathogen Informatics"/>
        </authorList>
    </citation>
    <scope>NUCLEOTIDE SEQUENCE [LARGE SCALE GENOMIC DNA]</scope>
    <source>
        <strain evidence="9 10">2789STDY5608887</strain>
    </source>
</reference>
<feature type="transmembrane region" description="Helical" evidence="7">
    <location>
        <begin position="1107"/>
        <end position="1127"/>
    </location>
</feature>
<evidence type="ECO:0000256" key="7">
    <source>
        <dbReference type="SAM" id="Phobius"/>
    </source>
</evidence>
<dbReference type="Proteomes" id="UP000095453">
    <property type="component" value="Unassembled WGS sequence"/>
</dbReference>
<evidence type="ECO:0000313" key="9">
    <source>
        <dbReference type="EMBL" id="CUN26140.1"/>
    </source>
</evidence>
<feature type="domain" description="ABC3 transporter permease C-terminal" evidence="8">
    <location>
        <begin position="703"/>
        <end position="818"/>
    </location>
</feature>
<evidence type="ECO:0000256" key="3">
    <source>
        <dbReference type="ARBA" id="ARBA00022692"/>
    </source>
</evidence>
<evidence type="ECO:0000256" key="5">
    <source>
        <dbReference type="ARBA" id="ARBA00023136"/>
    </source>
</evidence>
<dbReference type="InterPro" id="IPR038766">
    <property type="entry name" value="Membrane_comp_ABC_pdt"/>
</dbReference>
<evidence type="ECO:0000313" key="10">
    <source>
        <dbReference type="Proteomes" id="UP000095453"/>
    </source>
</evidence>
<gene>
    <name evidence="9" type="ORF">ERS852444_02916</name>
</gene>
<dbReference type="RefSeq" id="WP_070102930.1">
    <property type="nucleotide sequence ID" value="NZ_CBCTRZ010000049.1"/>
</dbReference>
<name>A0A173VH96_9FIRM</name>
<feature type="transmembrane region" description="Helical" evidence="7">
    <location>
        <begin position="796"/>
        <end position="819"/>
    </location>
</feature>
<feature type="transmembrane region" description="Helical" evidence="7">
    <location>
        <begin position="871"/>
        <end position="891"/>
    </location>
</feature>
<sequence>MKKKALAKEFFMSIKKTYNRFISICLIVMLGTAFFAGVKAAEPDMQESADIFFDDSKLMDIRVLSTLGLTEDDVTAISAIEGVESAIPVYTYDVLTEKDEKQHVIKLMSETTDINKITVTEGRMPQESGECLADWLLEQNYGYKIGDKITISSGDDKAIEDIVNTQTYTITGFGKSSYYLDLTRDSSTIGNGSMSGFLIIPEDNFTLEAFTEIDVLVDGAIALDCYSDAYEDAVDEVTQKIKDIAGDRCEIRYAEVVREAQDAIAEAETEVSDGEQELADAKEELEDGWEQLADAKKEVAEGQMELADAKTQVSDGEKELDAAKDKVADGEKELADAKTQLADGQNQINQAKQQISDGEASIAAYNTELDNGRKQLESAAGQLADAKTGLETLKSGIEQMENALNASQTELDASGEDLKQARTELEANRGQIDSYRALVATMDSQIAELQEKIDELQTQIDASPWDSAKISERDAKIAERDAKITQRDAMQVGIAEFDQNEALLLQNEAAYEEGKKALDAKWAELATLKKTYDSGMADYTAGMSAYEDNLSELNANQAKLNAQKQVLTESKQTIAAKEQELASAQNTIAENEASLDSAKAEIAENEKKLNDAQSEINKNEKKLADAKNEIKENEQKLTDGQAEYDAEYEENHQKLEDAKADIIQAKADLADVDVPEWYVLDRNYITTCVAYAQDSERIGNIGNVFPVIFFLVAALVSLTTMTRMVEEERVQIGTLKALGYRKSSIAAKYVMYAFLATMLGGTIGTLIGQIIFPAVIMNAYKIAYVTLTDFVTPIHLKYSLISMIAAVVSTTAATLAACYKELLAAPAELMRPAAPKIGKRVFLERITFIWKHLNFSNKAAVRNLFRYKKRLFMTVLGIGGCMGLLLVGFGVKDSIMTIGDRQYNFIHTYQVKMTLADADTDEEKQEVLDSVLKEPTTKAAMLSHESTIDACCGANGEKKQSTYLFIPSDADELDEFVSLQNRISGQKYTLDDEGVVISEKLATLLDVSEGDDIYLEVSSLNYKPVKVMHIAENYYYHYVYMTPECYQSLFGKDIEYDEIFVVNKDPEDISYENDFSAKYLDNNAVSGITFTRTISDRIESMITSMNIVTYVLVVSAGLLAFIVLYNLNNINISERQRELATLKVLGFYDGEISMYVFRENIMLTVLGTIFGIFFGIWLHRFVILTAELDIMMFGRQIYTKSYIYSILLTIGFSIIVNIVMHWKMKKIDMIESLKSVE</sequence>
<dbReference type="PANTHER" id="PTHR30287:SF1">
    <property type="entry name" value="INNER MEMBRANE PROTEIN"/>
    <property type="match status" value="1"/>
</dbReference>
<keyword evidence="6" id="KW-0175">Coiled coil</keyword>
<dbReference type="Pfam" id="PF02687">
    <property type="entry name" value="FtsX"/>
    <property type="match status" value="2"/>
</dbReference>
<evidence type="ECO:0000259" key="8">
    <source>
        <dbReference type="Pfam" id="PF02687"/>
    </source>
</evidence>
<feature type="transmembrane region" description="Helical" evidence="7">
    <location>
        <begin position="1161"/>
        <end position="1182"/>
    </location>
</feature>
<accession>A0A173VH96</accession>
<proteinExistence type="predicted"/>
<keyword evidence="4 7" id="KW-1133">Transmembrane helix</keyword>
<dbReference type="Gene3D" id="1.20.5.300">
    <property type="match status" value="1"/>
</dbReference>
<dbReference type="AlphaFoldDB" id="A0A173VH96"/>
<evidence type="ECO:0000256" key="6">
    <source>
        <dbReference type="SAM" id="Coils"/>
    </source>
</evidence>
<feature type="transmembrane region" description="Helical" evidence="7">
    <location>
        <begin position="704"/>
        <end position="725"/>
    </location>
</feature>
<feature type="domain" description="ABC3 transporter permease C-terminal" evidence="8">
    <location>
        <begin position="1111"/>
        <end position="1227"/>
    </location>
</feature>
<dbReference type="GO" id="GO:0005886">
    <property type="term" value="C:plasma membrane"/>
    <property type="evidence" value="ECO:0007669"/>
    <property type="project" value="UniProtKB-SubCell"/>
</dbReference>
<feature type="transmembrane region" description="Helical" evidence="7">
    <location>
        <begin position="746"/>
        <end position="776"/>
    </location>
</feature>
<keyword evidence="2" id="KW-1003">Cell membrane</keyword>
<evidence type="ECO:0000256" key="4">
    <source>
        <dbReference type="ARBA" id="ARBA00022989"/>
    </source>
</evidence>
<feature type="coiled-coil region" evidence="6">
    <location>
        <begin position="257"/>
        <end position="459"/>
    </location>
</feature>
<evidence type="ECO:0000256" key="2">
    <source>
        <dbReference type="ARBA" id="ARBA00022475"/>
    </source>
</evidence>
<feature type="coiled-coil region" evidence="6">
    <location>
        <begin position="536"/>
        <end position="668"/>
    </location>
</feature>
<feature type="transmembrane region" description="Helical" evidence="7">
    <location>
        <begin position="1202"/>
        <end position="1220"/>
    </location>
</feature>
<protein>
    <submittedName>
        <fullName evidence="9">Chromosome segregation protein</fullName>
    </submittedName>
</protein>
<dbReference type="Gene3D" id="1.10.287.1490">
    <property type="match status" value="1"/>
</dbReference>
<dbReference type="SUPFAM" id="SSF57997">
    <property type="entry name" value="Tropomyosin"/>
    <property type="match status" value="1"/>
</dbReference>
<keyword evidence="3 7" id="KW-0812">Transmembrane</keyword>